<organism evidence="1 2">
    <name type="scientific">Trichuris suis</name>
    <name type="common">pig whipworm</name>
    <dbReference type="NCBI Taxonomy" id="68888"/>
    <lineage>
        <taxon>Eukaryota</taxon>
        <taxon>Metazoa</taxon>
        <taxon>Ecdysozoa</taxon>
        <taxon>Nematoda</taxon>
        <taxon>Enoplea</taxon>
        <taxon>Dorylaimia</taxon>
        <taxon>Trichinellida</taxon>
        <taxon>Trichuridae</taxon>
        <taxon>Trichuris</taxon>
    </lineage>
</organism>
<sequence>MLLLPVAAARHIEEDLMFKTFSEGARRPASEIDHDSVSAGWLASKLRSRKGSIAQQGAPYVLDFRRPQEFRRAHIEGSVNVVVPTLLYRRLQRGSVSASSVIISMDEVRTHRRTPLILVDEESPSGCTSEPSASDTNNNLLISNLVYRRLSEEGYPVAFLQGGNVCQHFCNVIRRASLPTALFARFVLCYLLSTSVHRLCESFRDDTV</sequence>
<keyword evidence="2" id="KW-1185">Reference proteome</keyword>
<dbReference type="Proteomes" id="UP000030764">
    <property type="component" value="Unassembled WGS sequence"/>
</dbReference>
<dbReference type="EMBL" id="KL363208">
    <property type="protein sequence ID" value="KFD54352.1"/>
    <property type="molecule type" value="Genomic_DNA"/>
</dbReference>
<dbReference type="PROSITE" id="PS50206">
    <property type="entry name" value="RHODANESE_3"/>
    <property type="match status" value="1"/>
</dbReference>
<dbReference type="InterPro" id="IPR001763">
    <property type="entry name" value="Rhodanese-like_dom"/>
</dbReference>
<evidence type="ECO:0000313" key="2">
    <source>
        <dbReference type="Proteomes" id="UP000030764"/>
    </source>
</evidence>
<name>A0A085MAV6_9BILA</name>
<dbReference type="SUPFAM" id="SSF52821">
    <property type="entry name" value="Rhodanese/Cell cycle control phosphatase"/>
    <property type="match status" value="1"/>
</dbReference>
<gene>
    <name evidence="1" type="ORF">M513_04695</name>
</gene>
<reference evidence="1 2" key="1">
    <citation type="journal article" date="2014" name="Nat. Genet.">
        <title>Genome and transcriptome of the porcine whipworm Trichuris suis.</title>
        <authorList>
            <person name="Jex A.R."/>
            <person name="Nejsum P."/>
            <person name="Schwarz E.M."/>
            <person name="Hu L."/>
            <person name="Young N.D."/>
            <person name="Hall R.S."/>
            <person name="Korhonen P.K."/>
            <person name="Liao S."/>
            <person name="Thamsborg S."/>
            <person name="Xia J."/>
            <person name="Xu P."/>
            <person name="Wang S."/>
            <person name="Scheerlinck J.P."/>
            <person name="Hofmann A."/>
            <person name="Sternberg P.W."/>
            <person name="Wang J."/>
            <person name="Gasser R.B."/>
        </authorList>
    </citation>
    <scope>NUCLEOTIDE SEQUENCE [LARGE SCALE GENOMIC DNA]</scope>
    <source>
        <strain evidence="1">DCEP-RM93M</strain>
    </source>
</reference>
<evidence type="ECO:0000313" key="1">
    <source>
        <dbReference type="EMBL" id="KFD54352.1"/>
    </source>
</evidence>
<dbReference type="AlphaFoldDB" id="A0A085MAV6"/>
<protein>
    <submittedName>
        <fullName evidence="1">Uncharacterized protein</fullName>
    </submittedName>
</protein>
<proteinExistence type="predicted"/>
<dbReference type="InterPro" id="IPR036873">
    <property type="entry name" value="Rhodanese-like_dom_sf"/>
</dbReference>
<dbReference type="Pfam" id="PF00581">
    <property type="entry name" value="Rhodanese"/>
    <property type="match status" value="1"/>
</dbReference>
<dbReference type="Gene3D" id="3.40.250.10">
    <property type="entry name" value="Rhodanese-like domain"/>
    <property type="match status" value="1"/>
</dbReference>
<accession>A0A085MAV6</accession>
<dbReference type="OrthoDB" id="165342at2759"/>